<name>A0A8S1VVP2_PAROT</name>
<evidence type="ECO:0000313" key="1">
    <source>
        <dbReference type="EMBL" id="CAD8180717.1"/>
    </source>
</evidence>
<keyword evidence="2" id="KW-1185">Reference proteome</keyword>
<proteinExistence type="predicted"/>
<evidence type="ECO:0000313" key="2">
    <source>
        <dbReference type="Proteomes" id="UP000683925"/>
    </source>
</evidence>
<accession>A0A8S1VVP2</accession>
<reference evidence="1" key="1">
    <citation type="submission" date="2021-01" db="EMBL/GenBank/DDBJ databases">
        <authorList>
            <consortium name="Genoscope - CEA"/>
            <person name="William W."/>
        </authorList>
    </citation>
    <scope>NUCLEOTIDE SEQUENCE</scope>
</reference>
<gene>
    <name evidence="1" type="ORF">POCTA_138.1.T0750180</name>
</gene>
<dbReference type="AlphaFoldDB" id="A0A8S1VVP2"/>
<protein>
    <submittedName>
        <fullName evidence="1">Uncharacterized protein</fullName>
    </submittedName>
</protein>
<organism evidence="1 2">
    <name type="scientific">Paramecium octaurelia</name>
    <dbReference type="NCBI Taxonomy" id="43137"/>
    <lineage>
        <taxon>Eukaryota</taxon>
        <taxon>Sar</taxon>
        <taxon>Alveolata</taxon>
        <taxon>Ciliophora</taxon>
        <taxon>Intramacronucleata</taxon>
        <taxon>Oligohymenophorea</taxon>
        <taxon>Peniculida</taxon>
        <taxon>Parameciidae</taxon>
        <taxon>Paramecium</taxon>
    </lineage>
</organism>
<dbReference type="EMBL" id="CAJJDP010000074">
    <property type="protein sequence ID" value="CAD8180717.1"/>
    <property type="molecule type" value="Genomic_DNA"/>
</dbReference>
<sequence>MFKLGKDQSVKIKESLLRILKTKRQTILFRIQNLTIKSRIEKQQKQNLKQYCFKIQNLIQFKKTVTIDFINR</sequence>
<comment type="caution">
    <text evidence="1">The sequence shown here is derived from an EMBL/GenBank/DDBJ whole genome shotgun (WGS) entry which is preliminary data.</text>
</comment>
<dbReference type="Proteomes" id="UP000683925">
    <property type="component" value="Unassembled WGS sequence"/>
</dbReference>